<evidence type="ECO:0000256" key="7">
    <source>
        <dbReference type="ARBA" id="ARBA00023136"/>
    </source>
</evidence>
<comment type="subcellular location">
    <subcellularLocation>
        <location evidence="8">Cell inner membrane</location>
        <topology evidence="8">Multi-pass membrane protein</topology>
    </subcellularLocation>
    <subcellularLocation>
        <location evidence="1">Cell membrane</location>
        <topology evidence="1">Multi-pass membrane protein</topology>
    </subcellularLocation>
</comment>
<evidence type="ECO:0000256" key="2">
    <source>
        <dbReference type="ARBA" id="ARBA00010100"/>
    </source>
</evidence>
<feature type="transmembrane region" description="Helical" evidence="8">
    <location>
        <begin position="41"/>
        <end position="60"/>
    </location>
</feature>
<evidence type="ECO:0000256" key="1">
    <source>
        <dbReference type="ARBA" id="ARBA00004651"/>
    </source>
</evidence>
<feature type="transmembrane region" description="Helical" evidence="8">
    <location>
        <begin position="435"/>
        <end position="459"/>
    </location>
</feature>
<dbReference type="Pfam" id="PF02652">
    <property type="entry name" value="Lactate_perm"/>
    <property type="match status" value="1"/>
</dbReference>
<keyword evidence="6 8" id="KW-1133">Transmembrane helix</keyword>
<organism evidence="9 10">
    <name type="scientific">Pseudomonas carassii</name>
    <dbReference type="NCBI Taxonomy" id="3115855"/>
    <lineage>
        <taxon>Bacteria</taxon>
        <taxon>Pseudomonadati</taxon>
        <taxon>Pseudomonadota</taxon>
        <taxon>Gammaproteobacteria</taxon>
        <taxon>Pseudomonadales</taxon>
        <taxon>Pseudomonadaceae</taxon>
        <taxon>Pseudomonas</taxon>
    </lineage>
</organism>
<evidence type="ECO:0000256" key="3">
    <source>
        <dbReference type="ARBA" id="ARBA00022448"/>
    </source>
</evidence>
<feature type="transmembrane region" description="Helical" evidence="8">
    <location>
        <begin position="116"/>
        <end position="149"/>
    </location>
</feature>
<gene>
    <name evidence="9" type="ORF">V0R62_16875</name>
</gene>
<evidence type="ECO:0000256" key="4">
    <source>
        <dbReference type="ARBA" id="ARBA00022475"/>
    </source>
</evidence>
<feature type="transmembrane region" description="Helical" evidence="8">
    <location>
        <begin position="532"/>
        <end position="550"/>
    </location>
</feature>
<evidence type="ECO:0000256" key="8">
    <source>
        <dbReference type="RuleBase" id="RU365092"/>
    </source>
</evidence>
<feature type="transmembrane region" description="Helical" evidence="8">
    <location>
        <begin position="72"/>
        <end position="95"/>
    </location>
</feature>
<keyword evidence="3 8" id="KW-0813">Transport</keyword>
<dbReference type="RefSeq" id="WP_330104542.1">
    <property type="nucleotide sequence ID" value="NZ_JAZDCT010000022.1"/>
</dbReference>
<feature type="transmembrane region" description="Helical" evidence="8">
    <location>
        <begin position="410"/>
        <end position="429"/>
    </location>
</feature>
<dbReference type="PANTHER" id="PTHR30003">
    <property type="entry name" value="L-LACTATE PERMEASE"/>
    <property type="match status" value="1"/>
</dbReference>
<keyword evidence="4" id="KW-1003">Cell membrane</keyword>
<feature type="transmembrane region" description="Helical" evidence="8">
    <location>
        <begin position="155"/>
        <end position="179"/>
    </location>
</feature>
<feature type="transmembrane region" description="Helical" evidence="8">
    <location>
        <begin position="199"/>
        <end position="217"/>
    </location>
</feature>
<dbReference type="NCBIfam" id="TIGR00795">
    <property type="entry name" value="lctP"/>
    <property type="match status" value="1"/>
</dbReference>
<comment type="similarity">
    <text evidence="2 8">Belongs to the lactate permease family.</text>
</comment>
<evidence type="ECO:0000256" key="6">
    <source>
        <dbReference type="ARBA" id="ARBA00022989"/>
    </source>
</evidence>
<protein>
    <recommendedName>
        <fullName evidence="8">L-lactate permease</fullName>
    </recommendedName>
</protein>
<evidence type="ECO:0000313" key="10">
    <source>
        <dbReference type="Proteomes" id="UP001354227"/>
    </source>
</evidence>
<name>A0ABU7HEG4_9PSED</name>
<feature type="transmembrane region" description="Helical" evidence="8">
    <location>
        <begin position="302"/>
        <end position="321"/>
    </location>
</feature>
<evidence type="ECO:0000256" key="5">
    <source>
        <dbReference type="ARBA" id="ARBA00022692"/>
    </source>
</evidence>
<dbReference type="Proteomes" id="UP001354227">
    <property type="component" value="Unassembled WGS sequence"/>
</dbReference>
<comment type="function">
    <text evidence="8">Uptake of L-lactate across the membrane. Can also transport D-lactate and glycolate.</text>
</comment>
<keyword evidence="8" id="KW-0997">Cell inner membrane</keyword>
<feature type="transmembrane region" description="Helical" evidence="8">
    <location>
        <begin position="252"/>
        <end position="269"/>
    </location>
</feature>
<keyword evidence="10" id="KW-1185">Reference proteome</keyword>
<evidence type="ECO:0000313" key="9">
    <source>
        <dbReference type="EMBL" id="MEE1889337.1"/>
    </source>
</evidence>
<accession>A0ABU7HEG4</accession>
<proteinExistence type="inferred from homology"/>
<feature type="transmembrane region" description="Helical" evidence="8">
    <location>
        <begin position="371"/>
        <end position="390"/>
    </location>
</feature>
<sequence>MQTWQQLYTPLGSLGLSALAAVIPIVFFFLALAVFRLKGHVAGSITLALSILVAIFAFQMPVDMALAAAGYGFLYGLWPIAWIIVAAVFLYKLTVKSGQFEVIRSSVLSITDDQRLQVLLIGFCFGAFLEGAAGFGAPVAITAALLVGLGFNPLYAAGLCLIANTAPVAFGALGIPIIVAGQVTGIDAFHIGAMTGRQLPLLSLFVPFWLVFMMDGVRGVKETWPAALVAGLSFAVTQYFTSNFIGPELPDITSALASLIALTLFLKVWQPKRSFAEAKGSVGAAVVQSGGSQPSPYSFGEIFKAWSPFLILTVLVTIWTLKPFKAAFAPGGAMYNFVFNFAIPHLDQLVIKTAPIVTAPTAMPAVFKFDPISATGTAIFLSALISMWVLKINLKTGLTTFKETFWELRWPILSIGMVLAFAFVTNYSGMSSTMALVLAGTGAAFPFFSPFLGWLGVFLTGSDTSSNALFSSLQATTAHQIGVNDTLLVAANTSGGVTGKMISPQSIAVACAATGLVGKESDLFRFTVKHSLFFATIVGLITLIQAYWLTGMLVHH</sequence>
<dbReference type="InterPro" id="IPR003804">
    <property type="entry name" value="Lactate_perm"/>
</dbReference>
<comment type="caution">
    <text evidence="9">The sequence shown here is derived from an EMBL/GenBank/DDBJ whole genome shotgun (WGS) entry which is preliminary data.</text>
</comment>
<dbReference type="PANTHER" id="PTHR30003:SF0">
    <property type="entry name" value="GLYCOLATE PERMEASE GLCA-RELATED"/>
    <property type="match status" value="1"/>
</dbReference>
<feature type="transmembrane region" description="Helical" evidence="8">
    <location>
        <begin position="223"/>
        <end position="240"/>
    </location>
</feature>
<reference evidence="9" key="1">
    <citation type="submission" date="2024-01" db="EMBL/GenBank/DDBJ databases">
        <title>Unpublished Manusciprt.</title>
        <authorList>
            <person name="Duman M."/>
            <person name="Valdes E.G."/>
            <person name="Ajmi N."/>
            <person name="Altun S."/>
            <person name="Saticioglu I.B."/>
        </authorList>
    </citation>
    <scope>NUCLEOTIDE SEQUENCE</scope>
    <source>
        <strain evidence="9">137P</strain>
    </source>
</reference>
<keyword evidence="7 8" id="KW-0472">Membrane</keyword>
<keyword evidence="5 8" id="KW-0812">Transmembrane</keyword>
<feature type="transmembrane region" description="Helical" evidence="8">
    <location>
        <begin position="12"/>
        <end position="34"/>
    </location>
</feature>
<dbReference type="EMBL" id="JAZDCT010000022">
    <property type="protein sequence ID" value="MEE1889337.1"/>
    <property type="molecule type" value="Genomic_DNA"/>
</dbReference>